<reference evidence="2 3" key="1">
    <citation type="submission" date="2019-02" db="EMBL/GenBank/DDBJ databases">
        <title>Deep-cultivation of Planctomycetes and their phenomic and genomic characterization uncovers novel biology.</title>
        <authorList>
            <person name="Wiegand S."/>
            <person name="Jogler M."/>
            <person name="Boedeker C."/>
            <person name="Pinto D."/>
            <person name="Vollmers J."/>
            <person name="Rivas-Marin E."/>
            <person name="Kohn T."/>
            <person name="Peeters S.H."/>
            <person name="Heuer A."/>
            <person name="Rast P."/>
            <person name="Oberbeckmann S."/>
            <person name="Bunk B."/>
            <person name="Jeske O."/>
            <person name="Meyerdierks A."/>
            <person name="Storesund J.E."/>
            <person name="Kallscheuer N."/>
            <person name="Luecker S."/>
            <person name="Lage O.M."/>
            <person name="Pohl T."/>
            <person name="Merkel B.J."/>
            <person name="Hornburger P."/>
            <person name="Mueller R.-W."/>
            <person name="Bruemmer F."/>
            <person name="Labrenz M."/>
            <person name="Spormann A.M."/>
            <person name="Op den Camp H."/>
            <person name="Overmann J."/>
            <person name="Amann R."/>
            <person name="Jetten M.S.M."/>
            <person name="Mascher T."/>
            <person name="Medema M.H."/>
            <person name="Devos D.P."/>
            <person name="Kaster A.-K."/>
            <person name="Ovreas L."/>
            <person name="Rohde M."/>
            <person name="Galperin M.Y."/>
            <person name="Jogler C."/>
        </authorList>
    </citation>
    <scope>NUCLEOTIDE SEQUENCE [LARGE SCALE GENOMIC DNA]</scope>
    <source>
        <strain evidence="2 3">Pla85_3_4</strain>
    </source>
</reference>
<sequence length="331" mass="37581">MPPEIALVKPAVDSRSPAIHREERTPTSLASLSSPSPGAADFSGANTSADSHYASQSVAGHPVADYPVTAAAEDSPPEPMLPRTQVMRRGQLVIHSDFVLPERHRLIEELAAERDDIGDKLALPLPDEPIYVYLFDNEERFRRYLYARHPGLPERRAFFLEEDTRLSVLAFWGDRVGEDLRHEAAHGYLHSVLSRLPLWLDEGLAENFETPRGLNGYNISHVQRLYVELNTGRWRPDMERLEQMTAPGQMRAIDYAESWLWLHMMLETTPARKQLVRDYLSDLRREGTAGPLWPRVVKAEPQAAQELLRHLQSLAHMSADETGERQTVSDR</sequence>
<protein>
    <recommendedName>
        <fullName evidence="4">DUF1570 domain-containing protein</fullName>
    </recommendedName>
</protein>
<dbReference type="AlphaFoldDB" id="A0A518DYN5"/>
<feature type="region of interest" description="Disordered" evidence="1">
    <location>
        <begin position="1"/>
        <end position="56"/>
    </location>
</feature>
<proteinExistence type="predicted"/>
<dbReference type="KEGG" id="lcre:Pla8534_47880"/>
<evidence type="ECO:0000313" key="3">
    <source>
        <dbReference type="Proteomes" id="UP000317648"/>
    </source>
</evidence>
<evidence type="ECO:0000313" key="2">
    <source>
        <dbReference type="EMBL" id="QDU96963.1"/>
    </source>
</evidence>
<dbReference type="EMBL" id="CP036433">
    <property type="protein sequence ID" value="QDU96963.1"/>
    <property type="molecule type" value="Genomic_DNA"/>
</dbReference>
<evidence type="ECO:0000256" key="1">
    <source>
        <dbReference type="SAM" id="MobiDB-lite"/>
    </source>
</evidence>
<evidence type="ECO:0008006" key="4">
    <source>
        <dbReference type="Google" id="ProtNLM"/>
    </source>
</evidence>
<organism evidence="2 3">
    <name type="scientific">Lignipirellula cremea</name>
    <dbReference type="NCBI Taxonomy" id="2528010"/>
    <lineage>
        <taxon>Bacteria</taxon>
        <taxon>Pseudomonadati</taxon>
        <taxon>Planctomycetota</taxon>
        <taxon>Planctomycetia</taxon>
        <taxon>Pirellulales</taxon>
        <taxon>Pirellulaceae</taxon>
        <taxon>Lignipirellula</taxon>
    </lineage>
</organism>
<feature type="compositionally biased region" description="Polar residues" evidence="1">
    <location>
        <begin position="44"/>
        <end position="56"/>
    </location>
</feature>
<name>A0A518DYN5_9BACT</name>
<dbReference type="Proteomes" id="UP000317648">
    <property type="component" value="Chromosome"/>
</dbReference>
<gene>
    <name evidence="2" type="ORF">Pla8534_47880</name>
</gene>
<keyword evidence="3" id="KW-1185">Reference proteome</keyword>
<feature type="compositionally biased region" description="Low complexity" evidence="1">
    <location>
        <begin position="26"/>
        <end position="40"/>
    </location>
</feature>
<accession>A0A518DYN5</accession>